<feature type="transmembrane region" description="Helical" evidence="6">
    <location>
        <begin position="352"/>
        <end position="375"/>
    </location>
</feature>
<sequence>MSTELIIRMCNRVIHVGFFLLFALVPLLLTPWNYELFEYNKMMAVYFVTAFVVTSWIIKSLAQKEFRITRTPLDIPIVLFVISQLISSIFSMDPHVSWFGYYSRFNGGMWSIVSYALLYYAFVSNIENITLFIKASLSTAIVISLYGVAERLGIDKHLWVQDVQNRVFSTLGQPNWLAAYLVALSPIALTLRSPFSYILSFLLFAVLLFTRSRSGLLGFAVADGIYWVILYLKTKKKLSLRLPFIIYHLSFIILFALFSPNFILKQVAPTTPSPTYTAPLLESGGTESGTIRKYVWEGAVNVWKSSTKTMLIGTGTETFAFAFYQFRPAGHNMTSEWDFLYNKAHNEYLNSLATTGLLGLGSYVFFLGLFIWWFIHQKKQSTLDYALFTGWLSILVTNFFGFSVVVTQLFLFLFPAMIFVQQLNNATIKQLRLPSWTIWILIIGGAYVLIKIGSFWYADTLFAAGYRFNRAGSYEKSRIYLTQATKVNPNEPFYHDELGSALSGLAVLAIESQDATGASKLAQESIKENDRALTISPNNVNFWKSRTKIFYSFATFDPQFNRAAIGALEKALSLSPNDPKIMYNLAILFGREGNNEKAIELLQQSVELKRNYRDAYYALFIFYNETKQPDAARAILQSYLDNVDPSDSDFQERIKQ</sequence>
<evidence type="ECO:0000259" key="7">
    <source>
        <dbReference type="Pfam" id="PF04932"/>
    </source>
</evidence>
<evidence type="ECO:0000256" key="4">
    <source>
        <dbReference type="ARBA" id="ARBA00023136"/>
    </source>
</evidence>
<keyword evidence="3 6" id="KW-1133">Transmembrane helix</keyword>
<dbReference type="STRING" id="1798392.A3A79_01255"/>
<keyword evidence="5" id="KW-0802">TPR repeat</keyword>
<evidence type="ECO:0000313" key="8">
    <source>
        <dbReference type="EMBL" id="OGG23817.1"/>
    </source>
</evidence>
<dbReference type="EMBL" id="MFJV01000001">
    <property type="protein sequence ID" value="OGG23817.1"/>
    <property type="molecule type" value="Genomic_DNA"/>
</dbReference>
<feature type="transmembrane region" description="Helical" evidence="6">
    <location>
        <begin position="104"/>
        <end position="122"/>
    </location>
</feature>
<keyword evidence="2 6" id="KW-0812">Transmembrane</keyword>
<feature type="transmembrane region" description="Helical" evidence="6">
    <location>
        <begin position="216"/>
        <end position="232"/>
    </location>
</feature>
<feature type="transmembrane region" description="Helical" evidence="6">
    <location>
        <begin position="73"/>
        <end position="92"/>
    </location>
</feature>
<dbReference type="InterPro" id="IPR019734">
    <property type="entry name" value="TPR_rpt"/>
</dbReference>
<dbReference type="AlphaFoldDB" id="A0A1F6AHS4"/>
<evidence type="ECO:0000313" key="9">
    <source>
        <dbReference type="Proteomes" id="UP000178759"/>
    </source>
</evidence>
<comment type="subcellular location">
    <subcellularLocation>
        <location evidence="1">Membrane</location>
        <topology evidence="1">Multi-pass membrane protein</topology>
    </subcellularLocation>
</comment>
<feature type="transmembrane region" description="Helical" evidence="6">
    <location>
        <begin position="44"/>
        <end position="61"/>
    </location>
</feature>
<feature type="transmembrane region" description="Helical" evidence="6">
    <location>
        <begin position="244"/>
        <end position="264"/>
    </location>
</feature>
<feature type="domain" description="O-antigen ligase-related" evidence="7">
    <location>
        <begin position="199"/>
        <end position="363"/>
    </location>
</feature>
<accession>A0A1F6AHS4</accession>
<evidence type="ECO:0000256" key="5">
    <source>
        <dbReference type="PROSITE-ProRule" id="PRU00339"/>
    </source>
</evidence>
<organism evidence="8 9">
    <name type="scientific">Candidatus Gottesmanbacteria bacterium RIFCSPLOWO2_01_FULL_43_11b</name>
    <dbReference type="NCBI Taxonomy" id="1798392"/>
    <lineage>
        <taxon>Bacteria</taxon>
        <taxon>Candidatus Gottesmaniibacteriota</taxon>
    </lineage>
</organism>
<dbReference type="PROSITE" id="PS50005">
    <property type="entry name" value="TPR"/>
    <property type="match status" value="2"/>
</dbReference>
<protein>
    <recommendedName>
        <fullName evidence="7">O-antigen ligase-related domain-containing protein</fullName>
    </recommendedName>
</protein>
<feature type="transmembrane region" description="Helical" evidence="6">
    <location>
        <begin position="129"/>
        <end position="148"/>
    </location>
</feature>
<evidence type="ECO:0000256" key="2">
    <source>
        <dbReference type="ARBA" id="ARBA00022692"/>
    </source>
</evidence>
<gene>
    <name evidence="8" type="ORF">A3A79_01255</name>
</gene>
<dbReference type="Gene3D" id="1.25.40.10">
    <property type="entry name" value="Tetratricopeptide repeat domain"/>
    <property type="match status" value="2"/>
</dbReference>
<dbReference type="InterPro" id="IPR011990">
    <property type="entry name" value="TPR-like_helical_dom_sf"/>
</dbReference>
<comment type="caution">
    <text evidence="8">The sequence shown here is derived from an EMBL/GenBank/DDBJ whole genome shotgun (WGS) entry which is preliminary data.</text>
</comment>
<dbReference type="SUPFAM" id="SSF48452">
    <property type="entry name" value="TPR-like"/>
    <property type="match status" value="1"/>
</dbReference>
<name>A0A1F6AHS4_9BACT</name>
<dbReference type="InterPro" id="IPR051533">
    <property type="entry name" value="WaaL-like"/>
</dbReference>
<dbReference type="PANTHER" id="PTHR37422:SF13">
    <property type="entry name" value="LIPOPOLYSACCHARIDE BIOSYNTHESIS PROTEIN PA4999-RELATED"/>
    <property type="match status" value="1"/>
</dbReference>
<feature type="transmembrane region" description="Helical" evidence="6">
    <location>
        <begin position="436"/>
        <end position="458"/>
    </location>
</feature>
<feature type="transmembrane region" description="Helical" evidence="6">
    <location>
        <begin position="194"/>
        <end position="210"/>
    </location>
</feature>
<dbReference type="Proteomes" id="UP000178759">
    <property type="component" value="Unassembled WGS sequence"/>
</dbReference>
<dbReference type="Pfam" id="PF14559">
    <property type="entry name" value="TPR_19"/>
    <property type="match status" value="1"/>
</dbReference>
<evidence type="ECO:0000256" key="6">
    <source>
        <dbReference type="SAM" id="Phobius"/>
    </source>
</evidence>
<reference evidence="8 9" key="1">
    <citation type="journal article" date="2016" name="Nat. Commun.">
        <title>Thousands of microbial genomes shed light on interconnected biogeochemical processes in an aquifer system.</title>
        <authorList>
            <person name="Anantharaman K."/>
            <person name="Brown C.T."/>
            <person name="Hug L.A."/>
            <person name="Sharon I."/>
            <person name="Castelle C.J."/>
            <person name="Probst A.J."/>
            <person name="Thomas B.C."/>
            <person name="Singh A."/>
            <person name="Wilkins M.J."/>
            <person name="Karaoz U."/>
            <person name="Brodie E.L."/>
            <person name="Williams K.H."/>
            <person name="Hubbard S.S."/>
            <person name="Banfield J.F."/>
        </authorList>
    </citation>
    <scope>NUCLEOTIDE SEQUENCE [LARGE SCALE GENOMIC DNA]</scope>
</reference>
<dbReference type="GO" id="GO:0016020">
    <property type="term" value="C:membrane"/>
    <property type="evidence" value="ECO:0007669"/>
    <property type="project" value="UniProtKB-SubCell"/>
</dbReference>
<keyword evidence="4 6" id="KW-0472">Membrane</keyword>
<evidence type="ECO:0000256" key="3">
    <source>
        <dbReference type="ARBA" id="ARBA00022989"/>
    </source>
</evidence>
<dbReference type="PANTHER" id="PTHR37422">
    <property type="entry name" value="TEICHURONIC ACID BIOSYNTHESIS PROTEIN TUAE"/>
    <property type="match status" value="1"/>
</dbReference>
<dbReference type="Pfam" id="PF04932">
    <property type="entry name" value="Wzy_C"/>
    <property type="match status" value="1"/>
</dbReference>
<dbReference type="SMART" id="SM00028">
    <property type="entry name" value="TPR"/>
    <property type="match status" value="2"/>
</dbReference>
<evidence type="ECO:0000256" key="1">
    <source>
        <dbReference type="ARBA" id="ARBA00004141"/>
    </source>
</evidence>
<feature type="transmembrane region" description="Helical" evidence="6">
    <location>
        <begin position="12"/>
        <end position="32"/>
    </location>
</feature>
<feature type="repeat" description="TPR" evidence="5">
    <location>
        <begin position="458"/>
        <end position="491"/>
    </location>
</feature>
<dbReference type="InterPro" id="IPR007016">
    <property type="entry name" value="O-antigen_ligase-rel_domated"/>
</dbReference>
<feature type="repeat" description="TPR" evidence="5">
    <location>
        <begin position="579"/>
        <end position="612"/>
    </location>
</feature>
<proteinExistence type="predicted"/>
<feature type="transmembrane region" description="Helical" evidence="6">
    <location>
        <begin position="387"/>
        <end position="416"/>
    </location>
</feature>